<protein>
    <submittedName>
        <fullName evidence="2">Uncharacterized protein</fullName>
    </submittedName>
</protein>
<dbReference type="Proteomes" id="UP001148018">
    <property type="component" value="Unassembled WGS sequence"/>
</dbReference>
<dbReference type="EMBL" id="JANIIK010000111">
    <property type="protein sequence ID" value="KAJ3594649.1"/>
    <property type="molecule type" value="Genomic_DNA"/>
</dbReference>
<evidence type="ECO:0000313" key="2">
    <source>
        <dbReference type="EMBL" id="KAJ3594649.1"/>
    </source>
</evidence>
<sequence>MMGGSSRQAALEGGASDSAYDASGGEQAVVVKLEPDSDNAAAPGNTHGIADDASFLWPSLMEESGRGLSPLVSPYGAQAGSAASHVAKDWLGPGSGPASETGGYGSPGKDLPSLKGKEDMDMMLQEQYAVMDTSQEGASTFEVPDLSDLEEGCSTDVDKQNGFICLTCGTSYECWSNFESHQCKDPS</sequence>
<reference evidence="2" key="1">
    <citation type="submission" date="2022-07" db="EMBL/GenBank/DDBJ databases">
        <title>Chromosome-level genome of Muraenolepis orangiensis.</title>
        <authorList>
            <person name="Kim J."/>
        </authorList>
    </citation>
    <scope>NUCLEOTIDE SEQUENCE</scope>
    <source>
        <strain evidence="2">KU_S4_2022</strain>
        <tissue evidence="2">Muscle</tissue>
    </source>
</reference>
<proteinExistence type="predicted"/>
<name>A0A9Q0DS02_9TELE</name>
<organism evidence="2 3">
    <name type="scientific">Muraenolepis orangiensis</name>
    <name type="common">Patagonian moray cod</name>
    <dbReference type="NCBI Taxonomy" id="630683"/>
    <lineage>
        <taxon>Eukaryota</taxon>
        <taxon>Metazoa</taxon>
        <taxon>Chordata</taxon>
        <taxon>Craniata</taxon>
        <taxon>Vertebrata</taxon>
        <taxon>Euteleostomi</taxon>
        <taxon>Actinopterygii</taxon>
        <taxon>Neopterygii</taxon>
        <taxon>Teleostei</taxon>
        <taxon>Neoteleostei</taxon>
        <taxon>Acanthomorphata</taxon>
        <taxon>Zeiogadaria</taxon>
        <taxon>Gadariae</taxon>
        <taxon>Gadiformes</taxon>
        <taxon>Muraenolepidoidei</taxon>
        <taxon>Muraenolepididae</taxon>
        <taxon>Muraenolepis</taxon>
    </lineage>
</organism>
<evidence type="ECO:0000256" key="1">
    <source>
        <dbReference type="SAM" id="MobiDB-lite"/>
    </source>
</evidence>
<keyword evidence="3" id="KW-1185">Reference proteome</keyword>
<gene>
    <name evidence="2" type="ORF">NHX12_003956</name>
</gene>
<comment type="caution">
    <text evidence="2">The sequence shown here is derived from an EMBL/GenBank/DDBJ whole genome shotgun (WGS) entry which is preliminary data.</text>
</comment>
<feature type="region of interest" description="Disordered" evidence="1">
    <location>
        <begin position="83"/>
        <end position="116"/>
    </location>
</feature>
<feature type="region of interest" description="Disordered" evidence="1">
    <location>
        <begin position="1"/>
        <end position="51"/>
    </location>
</feature>
<dbReference type="AlphaFoldDB" id="A0A9Q0DS02"/>
<evidence type="ECO:0000313" key="3">
    <source>
        <dbReference type="Proteomes" id="UP001148018"/>
    </source>
</evidence>
<accession>A0A9Q0DS02</accession>